<keyword evidence="3" id="KW-1185">Reference proteome</keyword>
<evidence type="ECO:0000313" key="3">
    <source>
        <dbReference type="Proteomes" id="UP000214646"/>
    </source>
</evidence>
<sequence length="51" mass="6076">MTLPSNSEFSSFFVWTIGYHNFVLVIMILQQATRYHGQRRGNVYVLYFQQS</sequence>
<feature type="transmembrane region" description="Helical" evidence="1">
    <location>
        <begin position="12"/>
        <end position="30"/>
    </location>
</feature>
<protein>
    <submittedName>
        <fullName evidence="2">Uncharacterized protein</fullName>
    </submittedName>
</protein>
<keyword evidence="1" id="KW-0472">Membrane</keyword>
<comment type="caution">
    <text evidence="2">The sequence shown here is derived from an EMBL/GenBank/DDBJ whole genome shotgun (WGS) entry which is preliminary data.</text>
</comment>
<keyword evidence="1" id="KW-0812">Transmembrane</keyword>
<organism evidence="2 3">
    <name type="scientific">Fimbriiglobus ruber</name>
    <dbReference type="NCBI Taxonomy" id="1908690"/>
    <lineage>
        <taxon>Bacteria</taxon>
        <taxon>Pseudomonadati</taxon>
        <taxon>Planctomycetota</taxon>
        <taxon>Planctomycetia</taxon>
        <taxon>Gemmatales</taxon>
        <taxon>Gemmataceae</taxon>
        <taxon>Fimbriiglobus</taxon>
    </lineage>
</organism>
<gene>
    <name evidence="2" type="ORF">FRUB_09511</name>
</gene>
<dbReference type="EMBL" id="NIDE01000018">
    <property type="protein sequence ID" value="OWK35350.1"/>
    <property type="molecule type" value="Genomic_DNA"/>
</dbReference>
<name>A0A225D167_9BACT</name>
<proteinExistence type="predicted"/>
<reference evidence="3" key="1">
    <citation type="submission" date="2017-06" db="EMBL/GenBank/DDBJ databases">
        <title>Genome analysis of Fimbriiglobus ruber SP5, the first member of the order Planctomycetales with confirmed chitinolytic capability.</title>
        <authorList>
            <person name="Ravin N.V."/>
            <person name="Rakitin A.L."/>
            <person name="Ivanova A.A."/>
            <person name="Beletsky A.V."/>
            <person name="Kulichevskaya I.S."/>
            <person name="Mardanov A.V."/>
            <person name="Dedysh S.N."/>
        </authorList>
    </citation>
    <scope>NUCLEOTIDE SEQUENCE [LARGE SCALE GENOMIC DNA]</scope>
    <source>
        <strain evidence="3">SP5</strain>
    </source>
</reference>
<keyword evidence="1" id="KW-1133">Transmembrane helix</keyword>
<accession>A0A225D167</accession>
<dbReference type="AlphaFoldDB" id="A0A225D167"/>
<evidence type="ECO:0000313" key="2">
    <source>
        <dbReference type="EMBL" id="OWK35350.1"/>
    </source>
</evidence>
<evidence type="ECO:0000256" key="1">
    <source>
        <dbReference type="SAM" id="Phobius"/>
    </source>
</evidence>
<dbReference type="Proteomes" id="UP000214646">
    <property type="component" value="Unassembled WGS sequence"/>
</dbReference>